<feature type="transmembrane region" description="Helical" evidence="5">
    <location>
        <begin position="140"/>
        <end position="160"/>
    </location>
</feature>
<evidence type="ECO:0000256" key="2">
    <source>
        <dbReference type="ARBA" id="ARBA00022692"/>
    </source>
</evidence>
<accession>A0A7J5BDL1</accession>
<dbReference type="InterPro" id="IPR008521">
    <property type="entry name" value="Mg_trans_NIPA"/>
</dbReference>
<proteinExistence type="predicted"/>
<evidence type="ECO:0000256" key="1">
    <source>
        <dbReference type="ARBA" id="ARBA00004141"/>
    </source>
</evidence>
<dbReference type="Pfam" id="PF05653">
    <property type="entry name" value="Mg_trans_NIPA"/>
    <property type="match status" value="1"/>
</dbReference>
<reference evidence="6 7" key="1">
    <citation type="submission" date="2019-09" db="EMBL/GenBank/DDBJ databases">
        <title>Phylogeny of genus Pseudoclavibacter and closely related genus.</title>
        <authorList>
            <person name="Li Y."/>
        </authorList>
    </citation>
    <scope>NUCLEOTIDE SEQUENCE [LARGE SCALE GENOMIC DNA]</scope>
    <source>
        <strain evidence="6 7">KCTC 13959</strain>
    </source>
</reference>
<dbReference type="PANTHER" id="PTHR40761">
    <property type="entry name" value="CONSERVED INTEGRAL MEMBRANE ALANINE VALINE AND LEUCINE RICH PROTEIN-RELATED"/>
    <property type="match status" value="1"/>
</dbReference>
<dbReference type="OrthoDB" id="5187629at2"/>
<comment type="subcellular location">
    <subcellularLocation>
        <location evidence="1">Membrane</location>
        <topology evidence="1">Multi-pass membrane protein</topology>
    </subcellularLocation>
</comment>
<feature type="transmembrane region" description="Helical" evidence="5">
    <location>
        <begin position="108"/>
        <end position="128"/>
    </location>
</feature>
<organism evidence="6 7">
    <name type="scientific">Gulosibacter chungangensis</name>
    <dbReference type="NCBI Taxonomy" id="979746"/>
    <lineage>
        <taxon>Bacteria</taxon>
        <taxon>Bacillati</taxon>
        <taxon>Actinomycetota</taxon>
        <taxon>Actinomycetes</taxon>
        <taxon>Micrococcales</taxon>
        <taxon>Microbacteriaceae</taxon>
        <taxon>Gulosibacter</taxon>
    </lineage>
</organism>
<dbReference type="EMBL" id="WBKB01000002">
    <property type="protein sequence ID" value="KAB1644270.1"/>
    <property type="molecule type" value="Genomic_DNA"/>
</dbReference>
<keyword evidence="7" id="KW-1185">Reference proteome</keyword>
<dbReference type="GO" id="GO:0015095">
    <property type="term" value="F:magnesium ion transmembrane transporter activity"/>
    <property type="evidence" value="ECO:0007669"/>
    <property type="project" value="InterPro"/>
</dbReference>
<feature type="transmembrane region" description="Helical" evidence="5">
    <location>
        <begin position="54"/>
        <end position="72"/>
    </location>
</feature>
<dbReference type="GO" id="GO:0016020">
    <property type="term" value="C:membrane"/>
    <property type="evidence" value="ECO:0007669"/>
    <property type="project" value="UniProtKB-SubCell"/>
</dbReference>
<dbReference type="PANTHER" id="PTHR40761:SF1">
    <property type="entry name" value="CONSERVED INTEGRAL MEMBRANE ALANINE VALINE AND LEUCINE RICH PROTEIN-RELATED"/>
    <property type="match status" value="1"/>
</dbReference>
<feature type="transmembrane region" description="Helical" evidence="5">
    <location>
        <begin position="78"/>
        <end position="96"/>
    </location>
</feature>
<feature type="transmembrane region" description="Helical" evidence="5">
    <location>
        <begin position="167"/>
        <end position="188"/>
    </location>
</feature>
<keyword evidence="2 5" id="KW-0812">Transmembrane</keyword>
<protein>
    <submittedName>
        <fullName evidence="6">Multidrug DMT transporter permease</fullName>
    </submittedName>
</protein>
<evidence type="ECO:0000256" key="4">
    <source>
        <dbReference type="ARBA" id="ARBA00023136"/>
    </source>
</evidence>
<gene>
    <name evidence="6" type="ORF">F8O05_05460</name>
</gene>
<dbReference type="NCBIfam" id="NF038012">
    <property type="entry name" value="DMT_1"/>
    <property type="match status" value="1"/>
</dbReference>
<feature type="transmembrane region" description="Helical" evidence="5">
    <location>
        <begin position="200"/>
        <end position="219"/>
    </location>
</feature>
<feature type="transmembrane region" description="Helical" evidence="5">
    <location>
        <begin position="231"/>
        <end position="251"/>
    </location>
</feature>
<evidence type="ECO:0000313" key="6">
    <source>
        <dbReference type="EMBL" id="KAB1644270.1"/>
    </source>
</evidence>
<sequence length="319" mass="33405">MIGIPIAIIGAVLMSISAMLQHRGVAKVEEGSGTHGSEGLGAQQFWKLLQRPSWLFGTLLIGVAILCQLGALHFAPLVVVQPLGVVSLIVTTLVTARQTRRRLQRGKIIAVMTSVIGIAGFVSVAATVATDSRVTDRQVITVMVVALAVALTTTVAFLFLRHTRARNLFYIIAGGVLYGFVATFAKVILARLQTDGIDVYTLLCATGLLLTLLVGGYFVQTAYATGTTEMVIAGLTVVDPIVAVTIGIVVLGEVAGATVVTYVLFGILGAIAVLGVFLLELAQSEDEIHAARRHALGIATGEIDTLATDTATGEDEAGR</sequence>
<evidence type="ECO:0000313" key="7">
    <source>
        <dbReference type="Proteomes" id="UP000433493"/>
    </source>
</evidence>
<comment type="caution">
    <text evidence="6">The sequence shown here is derived from an EMBL/GenBank/DDBJ whole genome shotgun (WGS) entry which is preliminary data.</text>
</comment>
<feature type="transmembrane region" description="Helical" evidence="5">
    <location>
        <begin position="257"/>
        <end position="279"/>
    </location>
</feature>
<evidence type="ECO:0000256" key="5">
    <source>
        <dbReference type="SAM" id="Phobius"/>
    </source>
</evidence>
<keyword evidence="4 5" id="KW-0472">Membrane</keyword>
<dbReference type="AlphaFoldDB" id="A0A7J5BDL1"/>
<keyword evidence="3 5" id="KW-1133">Transmembrane helix</keyword>
<evidence type="ECO:0000256" key="3">
    <source>
        <dbReference type="ARBA" id="ARBA00022989"/>
    </source>
</evidence>
<dbReference type="Proteomes" id="UP000433493">
    <property type="component" value="Unassembled WGS sequence"/>
</dbReference>
<name>A0A7J5BDL1_9MICO</name>